<accession>Q4TDJ7</accession>
<reference evidence="1" key="2">
    <citation type="submission" date="2004-02" db="EMBL/GenBank/DDBJ databases">
        <authorList>
            <consortium name="Genoscope"/>
            <consortium name="Whitehead Institute Centre for Genome Research"/>
        </authorList>
    </citation>
    <scope>NUCLEOTIDE SEQUENCE</scope>
</reference>
<gene>
    <name evidence="1" type="ORF">GSTENG00002762001</name>
</gene>
<proteinExistence type="predicted"/>
<dbReference type="KEGG" id="tng:GSTEN00002762G001"/>
<dbReference type="AlphaFoldDB" id="Q4TDJ7"/>
<reference evidence="1" key="1">
    <citation type="journal article" date="2004" name="Nature">
        <title>Genome duplication in the teleost fish Tetraodon nigroviridis reveals the early vertebrate proto-karyotype.</title>
        <authorList>
            <person name="Jaillon O."/>
            <person name="Aury J.-M."/>
            <person name="Brunet F."/>
            <person name="Petit J.-L."/>
            <person name="Stange-Thomann N."/>
            <person name="Mauceli E."/>
            <person name="Bouneau L."/>
            <person name="Fischer C."/>
            <person name="Ozouf-Costaz C."/>
            <person name="Bernot A."/>
            <person name="Nicaud S."/>
            <person name="Jaffe D."/>
            <person name="Fisher S."/>
            <person name="Lutfalla G."/>
            <person name="Dossat C."/>
            <person name="Segurens B."/>
            <person name="Dasilva C."/>
            <person name="Salanoubat M."/>
            <person name="Levy M."/>
            <person name="Boudet N."/>
            <person name="Castellano S."/>
            <person name="Anthouard V."/>
            <person name="Jubin C."/>
            <person name="Castelli V."/>
            <person name="Katinka M."/>
            <person name="Vacherie B."/>
            <person name="Biemont C."/>
            <person name="Skalli Z."/>
            <person name="Cattolico L."/>
            <person name="Poulain J."/>
            <person name="De Berardinis V."/>
            <person name="Cruaud C."/>
            <person name="Duprat S."/>
            <person name="Brottier P."/>
            <person name="Coutanceau J.-P."/>
            <person name="Gouzy J."/>
            <person name="Parra G."/>
            <person name="Lardier G."/>
            <person name="Chapple C."/>
            <person name="McKernan K.J."/>
            <person name="McEwan P."/>
            <person name="Bosak S."/>
            <person name="Kellis M."/>
            <person name="Volff J.-N."/>
            <person name="Guigo R."/>
            <person name="Zody M.C."/>
            <person name="Mesirov J."/>
            <person name="Lindblad-Toh K."/>
            <person name="Birren B."/>
            <person name="Nusbaum C."/>
            <person name="Kahn D."/>
            <person name="Robinson-Rechavi M."/>
            <person name="Laudet V."/>
            <person name="Schachter V."/>
            <person name="Quetier F."/>
            <person name="Saurin W."/>
            <person name="Scarpelli C."/>
            <person name="Wincker P."/>
            <person name="Lander E.S."/>
            <person name="Weissenbach J."/>
            <person name="Roest Crollius H."/>
        </authorList>
    </citation>
    <scope>NUCLEOTIDE SEQUENCE [LARGE SCALE GENOMIC DNA]</scope>
</reference>
<sequence>MVSTARLNLSSLSAKAKQMHTDVATGQVIPALQDSVEALERLTSELQELQVKLRQQ</sequence>
<dbReference type="OrthoDB" id="8933758at2759"/>
<evidence type="ECO:0000313" key="1">
    <source>
        <dbReference type="EMBL" id="CAF89035.1"/>
    </source>
</evidence>
<dbReference type="EMBL" id="CAAE01006216">
    <property type="protein sequence ID" value="CAF89035.1"/>
    <property type="molecule type" value="Genomic_DNA"/>
</dbReference>
<comment type="caution">
    <text evidence="1">The sequence shown here is derived from an EMBL/GenBank/DDBJ whole genome shotgun (WGS) entry which is preliminary data.</text>
</comment>
<organism evidence="1">
    <name type="scientific">Tetraodon nigroviridis</name>
    <name type="common">Spotted green pufferfish</name>
    <name type="synonym">Chelonodon nigroviridis</name>
    <dbReference type="NCBI Taxonomy" id="99883"/>
    <lineage>
        <taxon>Eukaryota</taxon>
        <taxon>Metazoa</taxon>
        <taxon>Chordata</taxon>
        <taxon>Craniata</taxon>
        <taxon>Vertebrata</taxon>
        <taxon>Euteleostomi</taxon>
        <taxon>Actinopterygii</taxon>
        <taxon>Neopterygii</taxon>
        <taxon>Teleostei</taxon>
        <taxon>Neoteleostei</taxon>
        <taxon>Acanthomorphata</taxon>
        <taxon>Eupercaria</taxon>
        <taxon>Tetraodontiformes</taxon>
        <taxon>Tetradontoidea</taxon>
        <taxon>Tetraodontidae</taxon>
        <taxon>Tetraodon</taxon>
    </lineage>
</organism>
<protein>
    <submittedName>
        <fullName evidence="1">(spotted green pufferfish) hypothetical protein</fullName>
    </submittedName>
</protein>
<name>Q4TDJ7_TETNG</name>